<evidence type="ECO:0000313" key="2">
    <source>
        <dbReference type="Proteomes" id="UP000246740"/>
    </source>
</evidence>
<dbReference type="AlphaFoldDB" id="A0A317XIP2"/>
<keyword evidence="2" id="KW-1185">Reference proteome</keyword>
<sequence length="97" mass="10247">MLLGSVGRHYTRPQYWQPGTLHPATSSAVSLSFSTERRAYSGCACAARSPHLSLGRSAVLGITTSVMVTASLPLSLWQFSRLTPTSGAGLGPAALQW</sequence>
<accession>A0A317XIP2</accession>
<protein>
    <submittedName>
        <fullName evidence="1">Uncharacterized protein</fullName>
    </submittedName>
</protein>
<gene>
    <name evidence="1" type="ORF">BCV70DRAFT_41473</name>
</gene>
<name>A0A317XIP2_9BASI</name>
<dbReference type="Proteomes" id="UP000246740">
    <property type="component" value="Unassembled WGS sequence"/>
</dbReference>
<organism evidence="1 2">
    <name type="scientific">Testicularia cyperi</name>
    <dbReference type="NCBI Taxonomy" id="1882483"/>
    <lineage>
        <taxon>Eukaryota</taxon>
        <taxon>Fungi</taxon>
        <taxon>Dikarya</taxon>
        <taxon>Basidiomycota</taxon>
        <taxon>Ustilaginomycotina</taxon>
        <taxon>Ustilaginomycetes</taxon>
        <taxon>Ustilaginales</taxon>
        <taxon>Anthracoideaceae</taxon>
        <taxon>Testicularia</taxon>
    </lineage>
</organism>
<dbReference type="InParanoid" id="A0A317XIP2"/>
<dbReference type="EMBL" id="KZ819200">
    <property type="protein sequence ID" value="PWY98144.1"/>
    <property type="molecule type" value="Genomic_DNA"/>
</dbReference>
<evidence type="ECO:0000313" key="1">
    <source>
        <dbReference type="EMBL" id="PWY98144.1"/>
    </source>
</evidence>
<proteinExistence type="predicted"/>
<reference evidence="1 2" key="1">
    <citation type="journal article" date="2018" name="Mol. Biol. Evol.">
        <title>Broad Genomic Sampling Reveals a Smut Pathogenic Ancestry of the Fungal Clade Ustilaginomycotina.</title>
        <authorList>
            <person name="Kijpornyongpan T."/>
            <person name="Mondo S.J."/>
            <person name="Barry K."/>
            <person name="Sandor L."/>
            <person name="Lee J."/>
            <person name="Lipzen A."/>
            <person name="Pangilinan J."/>
            <person name="LaButti K."/>
            <person name="Hainaut M."/>
            <person name="Henrissat B."/>
            <person name="Grigoriev I.V."/>
            <person name="Spatafora J.W."/>
            <person name="Aime M.C."/>
        </authorList>
    </citation>
    <scope>NUCLEOTIDE SEQUENCE [LARGE SCALE GENOMIC DNA]</scope>
    <source>
        <strain evidence="1 2">MCA 3645</strain>
    </source>
</reference>